<protein>
    <recommendedName>
        <fullName evidence="5">MARVEL domain-containing protein</fullName>
    </recommendedName>
</protein>
<evidence type="ECO:0000313" key="4">
    <source>
        <dbReference type="Proteomes" id="UP001162164"/>
    </source>
</evidence>
<proteinExistence type="predicted"/>
<dbReference type="PANTHER" id="PTHR33444">
    <property type="entry name" value="SI:DKEY-19B23.12-RELATED"/>
    <property type="match status" value="1"/>
</dbReference>
<evidence type="ECO:0000313" key="3">
    <source>
        <dbReference type="EMBL" id="KAJ8969186.1"/>
    </source>
</evidence>
<dbReference type="EMBL" id="JAPWTJ010001853">
    <property type="protein sequence ID" value="KAJ8969186.1"/>
    <property type="molecule type" value="Genomic_DNA"/>
</dbReference>
<comment type="caution">
    <text evidence="3">The sequence shown here is derived from an EMBL/GenBank/DDBJ whole genome shotgun (WGS) entry which is preliminary data.</text>
</comment>
<gene>
    <name evidence="3" type="ORF">NQ317_010286</name>
</gene>
<organism evidence="3 4">
    <name type="scientific">Molorchus minor</name>
    <dbReference type="NCBI Taxonomy" id="1323400"/>
    <lineage>
        <taxon>Eukaryota</taxon>
        <taxon>Metazoa</taxon>
        <taxon>Ecdysozoa</taxon>
        <taxon>Arthropoda</taxon>
        <taxon>Hexapoda</taxon>
        <taxon>Insecta</taxon>
        <taxon>Pterygota</taxon>
        <taxon>Neoptera</taxon>
        <taxon>Endopterygota</taxon>
        <taxon>Coleoptera</taxon>
        <taxon>Polyphaga</taxon>
        <taxon>Cucujiformia</taxon>
        <taxon>Chrysomeloidea</taxon>
        <taxon>Cerambycidae</taxon>
        <taxon>Lamiinae</taxon>
        <taxon>Monochamini</taxon>
        <taxon>Molorchus</taxon>
    </lineage>
</organism>
<name>A0ABQ9IZM0_9CUCU</name>
<reference evidence="3" key="1">
    <citation type="journal article" date="2023" name="Insect Mol. Biol.">
        <title>Genome sequencing provides insights into the evolution of gene families encoding plant cell wall-degrading enzymes in longhorned beetles.</title>
        <authorList>
            <person name="Shin N.R."/>
            <person name="Okamura Y."/>
            <person name="Kirsch R."/>
            <person name="Pauchet Y."/>
        </authorList>
    </citation>
    <scope>NUCLEOTIDE SEQUENCE</scope>
    <source>
        <strain evidence="3">MMC_N1</strain>
    </source>
</reference>
<keyword evidence="2" id="KW-0812">Transmembrane</keyword>
<evidence type="ECO:0000256" key="2">
    <source>
        <dbReference type="SAM" id="Phobius"/>
    </source>
</evidence>
<keyword evidence="4" id="KW-1185">Reference proteome</keyword>
<sequence length="179" mass="20240">MKKIPSHILKAGIRITLLLAIAVYFALLVVGVWGIQKCPVQEYIPLFLIATGGVGLFSKFITFMRDHIALHIDVKYIETTFYSVETVFFILGSYWVYKEYQPKYDPSYGNHYCNKTVYMFAFVYLTALYAIAVAIVSGFACFLVCILFLKTVESGEENVDAEAQTNTEEAENRPAQEVA</sequence>
<evidence type="ECO:0008006" key="5">
    <source>
        <dbReference type="Google" id="ProtNLM"/>
    </source>
</evidence>
<keyword evidence="2" id="KW-1133">Transmembrane helix</keyword>
<accession>A0ABQ9IZM0</accession>
<dbReference type="Proteomes" id="UP001162164">
    <property type="component" value="Unassembled WGS sequence"/>
</dbReference>
<feature type="compositionally biased region" description="Basic and acidic residues" evidence="1">
    <location>
        <begin position="170"/>
        <end position="179"/>
    </location>
</feature>
<feature type="transmembrane region" description="Helical" evidence="2">
    <location>
        <begin position="46"/>
        <end position="64"/>
    </location>
</feature>
<dbReference type="PANTHER" id="PTHR33444:SF2">
    <property type="entry name" value="MARVEL DOMAIN-CONTAINING PROTEIN"/>
    <property type="match status" value="1"/>
</dbReference>
<feature type="transmembrane region" description="Helical" evidence="2">
    <location>
        <begin position="76"/>
        <end position="97"/>
    </location>
</feature>
<feature type="transmembrane region" description="Helical" evidence="2">
    <location>
        <begin position="117"/>
        <end position="149"/>
    </location>
</feature>
<feature type="transmembrane region" description="Helical" evidence="2">
    <location>
        <begin position="12"/>
        <end position="34"/>
    </location>
</feature>
<feature type="region of interest" description="Disordered" evidence="1">
    <location>
        <begin position="159"/>
        <end position="179"/>
    </location>
</feature>
<keyword evidence="2" id="KW-0472">Membrane</keyword>
<dbReference type="InterPro" id="IPR040350">
    <property type="entry name" value="TMEM272"/>
</dbReference>
<evidence type="ECO:0000256" key="1">
    <source>
        <dbReference type="SAM" id="MobiDB-lite"/>
    </source>
</evidence>